<evidence type="ECO:0000256" key="1">
    <source>
        <dbReference type="SAM" id="Phobius"/>
    </source>
</evidence>
<dbReference type="RefSeq" id="WP_166176188.1">
    <property type="nucleotide sequence ID" value="NZ_CP045119.1"/>
</dbReference>
<accession>A0A6G8Q9R4</accession>
<proteinExistence type="predicted"/>
<reference evidence="2 3" key="1">
    <citation type="submission" date="2019-10" db="EMBL/GenBank/DDBJ databases">
        <title>Rubrobacter sp nov SCSIO 52090 isolated from a deep-sea sediment in the South China Sea.</title>
        <authorList>
            <person name="Chen R.W."/>
        </authorList>
    </citation>
    <scope>NUCLEOTIDE SEQUENCE [LARGE SCALE GENOMIC DNA]</scope>
    <source>
        <strain evidence="2 3">SCSIO 52909</strain>
    </source>
</reference>
<keyword evidence="3" id="KW-1185">Reference proteome</keyword>
<feature type="transmembrane region" description="Helical" evidence="1">
    <location>
        <begin position="134"/>
        <end position="155"/>
    </location>
</feature>
<dbReference type="InterPro" id="IPR018688">
    <property type="entry name" value="PpoB2-like"/>
</dbReference>
<keyword evidence="1" id="KW-1133">Transmembrane helix</keyword>
<dbReference type="Pfam" id="PF09948">
    <property type="entry name" value="PpoB2"/>
    <property type="match status" value="1"/>
</dbReference>
<sequence length="265" mass="27448">MTGLERSSAFSPPVFGRWRRSENLVPALVLLALAAAGWAYAIRQAGAAHGMDPAMDGLSSGGAWGPASFLFGWTAMMAAMMIPATLPLILLYRVFARNRLDKGRAGVAALLAGYVAVWAAAGLPVYAYSLFGGWAGPPAAALPALLLIVGGAYQFTPLKRGCHVRCSSPLFFLVRRWRPGPTGALRLGAIHGVDCVGCCAGLMAGLVALGTMNPAWMLTVAVVVFVEKTIPGGHRVAHPLGALMILGGVLLGASLIDGTSPGMEP</sequence>
<keyword evidence="1" id="KW-0472">Membrane</keyword>
<feature type="transmembrane region" description="Helical" evidence="1">
    <location>
        <begin position="71"/>
        <end position="95"/>
    </location>
</feature>
<name>A0A6G8Q9R4_9ACTN</name>
<keyword evidence="1" id="KW-0812">Transmembrane</keyword>
<protein>
    <submittedName>
        <fullName evidence="2">DUF2182 domain-containing protein</fullName>
    </submittedName>
</protein>
<gene>
    <name evidence="2" type="ORF">GBA63_11300</name>
</gene>
<dbReference type="Proteomes" id="UP000501452">
    <property type="component" value="Chromosome"/>
</dbReference>
<dbReference type="EMBL" id="CP045119">
    <property type="protein sequence ID" value="QIN83162.1"/>
    <property type="molecule type" value="Genomic_DNA"/>
</dbReference>
<feature type="transmembrane region" description="Helical" evidence="1">
    <location>
        <begin position="237"/>
        <end position="256"/>
    </location>
</feature>
<feature type="transmembrane region" description="Helical" evidence="1">
    <location>
        <begin position="214"/>
        <end position="230"/>
    </location>
</feature>
<dbReference type="KEGG" id="rub:GBA63_11300"/>
<evidence type="ECO:0000313" key="3">
    <source>
        <dbReference type="Proteomes" id="UP000501452"/>
    </source>
</evidence>
<feature type="transmembrane region" description="Helical" evidence="1">
    <location>
        <begin position="107"/>
        <end position="128"/>
    </location>
</feature>
<evidence type="ECO:0000313" key="2">
    <source>
        <dbReference type="EMBL" id="QIN83162.1"/>
    </source>
</evidence>
<organism evidence="2 3">
    <name type="scientific">Rubrobacter tropicus</name>
    <dbReference type="NCBI Taxonomy" id="2653851"/>
    <lineage>
        <taxon>Bacteria</taxon>
        <taxon>Bacillati</taxon>
        <taxon>Actinomycetota</taxon>
        <taxon>Rubrobacteria</taxon>
        <taxon>Rubrobacterales</taxon>
        <taxon>Rubrobacteraceae</taxon>
        <taxon>Rubrobacter</taxon>
    </lineage>
</organism>
<dbReference type="AlphaFoldDB" id="A0A6G8Q9R4"/>